<evidence type="ECO:0000256" key="7">
    <source>
        <dbReference type="ARBA" id="ARBA00022741"/>
    </source>
</evidence>
<dbReference type="CDD" id="cd02165">
    <property type="entry name" value="NMNAT"/>
    <property type="match status" value="1"/>
</dbReference>
<dbReference type="OrthoDB" id="5295945at2"/>
<keyword evidence="7 11" id="KW-0547">Nucleotide-binding</keyword>
<sequence>MSDAAINTDLSGDMLAILGGTFDPVHIGHLQPVSEASKELGLEQVRLLPCHIPPHKQMPHSSPEHRLAMLELACKQWPLFVVDSRELKWNKPSYSVDTLRDFRTEFGNHLPLVFFIGMDSLCNLDSWHEWQSLFEYCHLVVCQRGDILPDFNVNIARLVSERQTDDPGALKHKACGLIYLAKTSLVPVSSTAIRTALNQGDINPAWLPAGVLDYIQQHQLYQKRA</sequence>
<dbReference type="GO" id="GO:0009435">
    <property type="term" value="P:NAD+ biosynthetic process"/>
    <property type="evidence" value="ECO:0007669"/>
    <property type="project" value="UniProtKB-UniRule"/>
</dbReference>
<dbReference type="NCBIfam" id="TIGR00125">
    <property type="entry name" value="cyt_tran_rel"/>
    <property type="match status" value="1"/>
</dbReference>
<evidence type="ECO:0000256" key="4">
    <source>
        <dbReference type="ARBA" id="ARBA00022642"/>
    </source>
</evidence>
<keyword evidence="5 11" id="KW-0808">Transferase</keyword>
<dbReference type="GO" id="GO:0004515">
    <property type="term" value="F:nicotinate-nucleotide adenylyltransferase activity"/>
    <property type="evidence" value="ECO:0007669"/>
    <property type="project" value="UniProtKB-UniRule"/>
</dbReference>
<keyword evidence="4 11" id="KW-0662">Pyridine nucleotide biosynthesis</keyword>
<comment type="function">
    <text evidence="1 11">Catalyzes the reversible adenylation of nicotinate mononucleotide (NaMN) to nicotinic acid adenine dinucleotide (NaAD).</text>
</comment>
<dbReference type="InterPro" id="IPR005248">
    <property type="entry name" value="NadD/NMNAT"/>
</dbReference>
<keyword evidence="6 11" id="KW-0548">Nucleotidyltransferase</keyword>
<dbReference type="PANTHER" id="PTHR39321:SF3">
    <property type="entry name" value="PHOSPHOPANTETHEINE ADENYLYLTRANSFERASE"/>
    <property type="match status" value="1"/>
</dbReference>
<dbReference type="RefSeq" id="WP_062477996.1">
    <property type="nucleotide sequence ID" value="NZ_CP013650.1"/>
</dbReference>
<dbReference type="UniPathway" id="UPA00253">
    <property type="reaction ID" value="UER00332"/>
</dbReference>
<keyword evidence="14" id="KW-1185">Reference proteome</keyword>
<evidence type="ECO:0000259" key="12">
    <source>
        <dbReference type="Pfam" id="PF01467"/>
    </source>
</evidence>
<evidence type="ECO:0000256" key="6">
    <source>
        <dbReference type="ARBA" id="ARBA00022695"/>
    </source>
</evidence>
<dbReference type="EC" id="2.7.7.18" evidence="11"/>
<dbReference type="GO" id="GO:0005524">
    <property type="term" value="F:ATP binding"/>
    <property type="evidence" value="ECO:0007669"/>
    <property type="project" value="UniProtKB-KW"/>
</dbReference>
<dbReference type="PANTHER" id="PTHR39321">
    <property type="entry name" value="NICOTINATE-NUCLEOTIDE ADENYLYLTRANSFERASE-RELATED"/>
    <property type="match status" value="1"/>
</dbReference>
<dbReference type="InterPro" id="IPR014729">
    <property type="entry name" value="Rossmann-like_a/b/a_fold"/>
</dbReference>
<dbReference type="SUPFAM" id="SSF52374">
    <property type="entry name" value="Nucleotidylyl transferase"/>
    <property type="match status" value="1"/>
</dbReference>
<accession>A0A0U2PF73</accession>
<dbReference type="Proteomes" id="UP000068447">
    <property type="component" value="Chromosome"/>
</dbReference>
<evidence type="ECO:0000256" key="8">
    <source>
        <dbReference type="ARBA" id="ARBA00022840"/>
    </source>
</evidence>
<comment type="catalytic activity">
    <reaction evidence="10 11">
        <text>nicotinate beta-D-ribonucleotide + ATP + H(+) = deamido-NAD(+) + diphosphate</text>
        <dbReference type="Rhea" id="RHEA:22860"/>
        <dbReference type="ChEBI" id="CHEBI:15378"/>
        <dbReference type="ChEBI" id="CHEBI:30616"/>
        <dbReference type="ChEBI" id="CHEBI:33019"/>
        <dbReference type="ChEBI" id="CHEBI:57502"/>
        <dbReference type="ChEBI" id="CHEBI:58437"/>
        <dbReference type="EC" id="2.7.7.18"/>
    </reaction>
</comment>
<dbReference type="Pfam" id="PF01467">
    <property type="entry name" value="CTP_transf_like"/>
    <property type="match status" value="1"/>
</dbReference>
<dbReference type="NCBIfam" id="NF000839">
    <property type="entry name" value="PRK00071.1-1"/>
    <property type="match status" value="1"/>
</dbReference>
<evidence type="ECO:0000256" key="3">
    <source>
        <dbReference type="ARBA" id="ARBA00009014"/>
    </source>
</evidence>
<evidence type="ECO:0000256" key="9">
    <source>
        <dbReference type="ARBA" id="ARBA00023027"/>
    </source>
</evidence>
<dbReference type="InterPro" id="IPR004821">
    <property type="entry name" value="Cyt_trans-like"/>
</dbReference>
<evidence type="ECO:0000256" key="10">
    <source>
        <dbReference type="ARBA" id="ARBA00048721"/>
    </source>
</evidence>
<reference evidence="13 14" key="1">
    <citation type="submission" date="2015-12" db="EMBL/GenBank/DDBJ databases">
        <title>Complete genome of Lacimicrobium alkaliphilum KCTC 32984.</title>
        <authorList>
            <person name="Kim S.-G."/>
            <person name="Lee Y.-J."/>
        </authorList>
    </citation>
    <scope>NUCLEOTIDE SEQUENCE [LARGE SCALE GENOMIC DNA]</scope>
    <source>
        <strain evidence="13 14">YelD216</strain>
    </source>
</reference>
<evidence type="ECO:0000256" key="5">
    <source>
        <dbReference type="ARBA" id="ARBA00022679"/>
    </source>
</evidence>
<dbReference type="EMBL" id="CP013650">
    <property type="protein sequence ID" value="ALS97933.1"/>
    <property type="molecule type" value="Genomic_DNA"/>
</dbReference>
<dbReference type="AlphaFoldDB" id="A0A0U2PF73"/>
<evidence type="ECO:0000256" key="1">
    <source>
        <dbReference type="ARBA" id="ARBA00002324"/>
    </source>
</evidence>
<feature type="domain" description="Cytidyltransferase-like" evidence="12">
    <location>
        <begin position="17"/>
        <end position="195"/>
    </location>
</feature>
<name>A0A0U2PF73_9ALTE</name>
<evidence type="ECO:0000256" key="11">
    <source>
        <dbReference type="HAMAP-Rule" id="MF_00244"/>
    </source>
</evidence>
<protein>
    <recommendedName>
        <fullName evidence="11">Probable nicotinate-nucleotide adenylyltransferase</fullName>
        <ecNumber evidence="11">2.7.7.18</ecNumber>
    </recommendedName>
    <alternativeName>
        <fullName evidence="11">Deamido-NAD(+) diphosphorylase</fullName>
    </alternativeName>
    <alternativeName>
        <fullName evidence="11">Deamido-NAD(+) pyrophosphorylase</fullName>
    </alternativeName>
    <alternativeName>
        <fullName evidence="11">Nicotinate mononucleotide adenylyltransferase</fullName>
        <shortName evidence="11">NaMN adenylyltransferase</shortName>
    </alternativeName>
</protein>
<dbReference type="KEGG" id="lal:AT746_06420"/>
<evidence type="ECO:0000313" key="13">
    <source>
        <dbReference type="EMBL" id="ALS97933.1"/>
    </source>
</evidence>
<keyword evidence="9 11" id="KW-0520">NAD</keyword>
<evidence type="ECO:0000256" key="2">
    <source>
        <dbReference type="ARBA" id="ARBA00005019"/>
    </source>
</evidence>
<dbReference type="Gene3D" id="3.40.50.620">
    <property type="entry name" value="HUPs"/>
    <property type="match status" value="1"/>
</dbReference>
<dbReference type="NCBIfam" id="TIGR00482">
    <property type="entry name" value="nicotinate (nicotinamide) nucleotide adenylyltransferase"/>
    <property type="match status" value="1"/>
</dbReference>
<keyword evidence="8 11" id="KW-0067">ATP-binding</keyword>
<organism evidence="13 14">
    <name type="scientific">Lacimicrobium alkaliphilum</name>
    <dbReference type="NCBI Taxonomy" id="1526571"/>
    <lineage>
        <taxon>Bacteria</taxon>
        <taxon>Pseudomonadati</taxon>
        <taxon>Pseudomonadota</taxon>
        <taxon>Gammaproteobacteria</taxon>
        <taxon>Alteromonadales</taxon>
        <taxon>Alteromonadaceae</taxon>
        <taxon>Lacimicrobium</taxon>
    </lineage>
</organism>
<comment type="similarity">
    <text evidence="3 11">Belongs to the NadD family.</text>
</comment>
<dbReference type="STRING" id="1526571.AT746_06420"/>
<proteinExistence type="inferred from homology"/>
<dbReference type="HAMAP" id="MF_00244">
    <property type="entry name" value="NaMN_adenylyltr"/>
    <property type="match status" value="1"/>
</dbReference>
<evidence type="ECO:0000313" key="14">
    <source>
        <dbReference type="Proteomes" id="UP000068447"/>
    </source>
</evidence>
<gene>
    <name evidence="11" type="primary">nadD</name>
    <name evidence="13" type="ORF">AT746_06420</name>
</gene>
<comment type="pathway">
    <text evidence="2 11">Cofactor biosynthesis; NAD(+) biosynthesis; deamido-NAD(+) from nicotinate D-ribonucleotide: step 1/1.</text>
</comment>